<dbReference type="AlphaFoldDB" id="A0A0F9TJR9"/>
<comment type="caution">
    <text evidence="15">The sequence shown here is derived from an EMBL/GenBank/DDBJ whole genome shotgun (WGS) entry which is preliminary data.</text>
</comment>
<keyword evidence="12" id="KW-0238">DNA-binding</keyword>
<protein>
    <recommendedName>
        <fullName evidence="14">ABC transporter domain-containing protein</fullName>
    </recommendedName>
</protein>
<comment type="subcellular location">
    <subcellularLocation>
        <location evidence="1">Cytoplasm</location>
    </subcellularLocation>
</comment>
<dbReference type="NCBIfam" id="TIGR00630">
    <property type="entry name" value="uvra"/>
    <property type="match status" value="1"/>
</dbReference>
<gene>
    <name evidence="15" type="ORF">LCGC14_0720780</name>
</gene>
<feature type="domain" description="ABC transporter" evidence="14">
    <location>
        <begin position="617"/>
        <end position="950"/>
    </location>
</feature>
<dbReference type="NCBIfam" id="NF001503">
    <property type="entry name" value="PRK00349.1"/>
    <property type="match status" value="1"/>
</dbReference>
<keyword evidence="6" id="KW-0227">DNA damage</keyword>
<dbReference type="InterPro" id="IPR027417">
    <property type="entry name" value="P-loop_NTPase"/>
</dbReference>
<keyword evidence="11" id="KW-0267">Excision nuclease</keyword>
<dbReference type="GO" id="GO:0005737">
    <property type="term" value="C:cytoplasm"/>
    <property type="evidence" value="ECO:0007669"/>
    <property type="project" value="UniProtKB-SubCell"/>
</dbReference>
<reference evidence="15" key="1">
    <citation type="journal article" date="2015" name="Nature">
        <title>Complex archaea that bridge the gap between prokaryotes and eukaryotes.</title>
        <authorList>
            <person name="Spang A."/>
            <person name="Saw J.H."/>
            <person name="Jorgensen S.L."/>
            <person name="Zaremba-Niedzwiedzka K."/>
            <person name="Martijn J."/>
            <person name="Lind A.E."/>
            <person name="van Eijk R."/>
            <person name="Schleper C."/>
            <person name="Guy L."/>
            <person name="Ettema T.J."/>
        </authorList>
    </citation>
    <scope>NUCLEOTIDE SEQUENCE</scope>
</reference>
<dbReference type="CDD" id="cd03271">
    <property type="entry name" value="ABC_UvrA_II"/>
    <property type="match status" value="1"/>
</dbReference>
<dbReference type="InterPro" id="IPR041102">
    <property type="entry name" value="UvrA_inter"/>
</dbReference>
<evidence type="ECO:0000256" key="6">
    <source>
        <dbReference type="ARBA" id="ARBA00022763"/>
    </source>
</evidence>
<evidence type="ECO:0000256" key="13">
    <source>
        <dbReference type="ARBA" id="ARBA00023204"/>
    </source>
</evidence>
<dbReference type="GO" id="GO:0009380">
    <property type="term" value="C:excinuclease repair complex"/>
    <property type="evidence" value="ECO:0007669"/>
    <property type="project" value="InterPro"/>
</dbReference>
<keyword evidence="7" id="KW-0228">DNA excision</keyword>
<keyword evidence="8" id="KW-0863">Zinc-finger</keyword>
<dbReference type="InterPro" id="IPR017871">
    <property type="entry name" value="ABC_transporter-like_CS"/>
</dbReference>
<dbReference type="InterPro" id="IPR004602">
    <property type="entry name" value="UvrA"/>
</dbReference>
<dbReference type="GO" id="GO:0008270">
    <property type="term" value="F:zinc ion binding"/>
    <property type="evidence" value="ECO:0007669"/>
    <property type="project" value="UniProtKB-KW"/>
</dbReference>
<keyword evidence="5" id="KW-0547">Nucleotide-binding</keyword>
<keyword evidence="4" id="KW-0677">Repeat</keyword>
<keyword evidence="13" id="KW-0234">DNA repair</keyword>
<evidence type="ECO:0000256" key="12">
    <source>
        <dbReference type="ARBA" id="ARBA00023125"/>
    </source>
</evidence>
<keyword evidence="3" id="KW-0479">Metal-binding</keyword>
<name>A0A0F9TJR9_9ZZZZ</name>
<dbReference type="PROSITE" id="PS50893">
    <property type="entry name" value="ABC_TRANSPORTER_2"/>
    <property type="match status" value="1"/>
</dbReference>
<evidence type="ECO:0000256" key="7">
    <source>
        <dbReference type="ARBA" id="ARBA00022769"/>
    </source>
</evidence>
<dbReference type="InterPro" id="IPR013815">
    <property type="entry name" value="ATP_grasp_subdomain_1"/>
</dbReference>
<evidence type="ECO:0000256" key="8">
    <source>
        <dbReference type="ARBA" id="ARBA00022771"/>
    </source>
</evidence>
<dbReference type="SUPFAM" id="SSF52540">
    <property type="entry name" value="P-loop containing nucleoside triphosphate hydrolases"/>
    <property type="match status" value="2"/>
</dbReference>
<dbReference type="Gene3D" id="1.20.1580.10">
    <property type="entry name" value="ABC transporter ATPase like domain"/>
    <property type="match status" value="2"/>
</dbReference>
<dbReference type="GO" id="GO:0005524">
    <property type="term" value="F:ATP binding"/>
    <property type="evidence" value="ECO:0007669"/>
    <property type="project" value="UniProtKB-KW"/>
</dbReference>
<dbReference type="Gene3D" id="1.10.8.280">
    <property type="entry name" value="ABC transporter ATPase domain-like"/>
    <property type="match status" value="1"/>
</dbReference>
<evidence type="ECO:0000256" key="1">
    <source>
        <dbReference type="ARBA" id="ARBA00004496"/>
    </source>
</evidence>
<keyword evidence="9" id="KW-0862">Zinc</keyword>
<dbReference type="EMBL" id="LAZR01001632">
    <property type="protein sequence ID" value="KKN41683.1"/>
    <property type="molecule type" value="Genomic_DNA"/>
</dbReference>
<keyword evidence="10" id="KW-0067">ATP-binding</keyword>
<dbReference type="Pfam" id="PF17755">
    <property type="entry name" value="UvrA_DNA-bind"/>
    <property type="match status" value="1"/>
</dbReference>
<evidence type="ECO:0000256" key="11">
    <source>
        <dbReference type="ARBA" id="ARBA00022881"/>
    </source>
</evidence>
<evidence type="ECO:0000313" key="15">
    <source>
        <dbReference type="EMBL" id="KKN41683.1"/>
    </source>
</evidence>
<dbReference type="PANTHER" id="PTHR43152:SF3">
    <property type="entry name" value="UVRABC SYSTEM PROTEIN A"/>
    <property type="match status" value="1"/>
</dbReference>
<evidence type="ECO:0000256" key="3">
    <source>
        <dbReference type="ARBA" id="ARBA00022723"/>
    </source>
</evidence>
<dbReference type="Gene3D" id="3.40.50.300">
    <property type="entry name" value="P-loop containing nucleotide triphosphate hydrolases"/>
    <property type="match status" value="2"/>
</dbReference>
<evidence type="ECO:0000256" key="9">
    <source>
        <dbReference type="ARBA" id="ARBA00022833"/>
    </source>
</evidence>
<organism evidence="15">
    <name type="scientific">marine sediment metagenome</name>
    <dbReference type="NCBI Taxonomy" id="412755"/>
    <lineage>
        <taxon>unclassified sequences</taxon>
        <taxon>metagenomes</taxon>
        <taxon>ecological metagenomes</taxon>
    </lineage>
</organism>
<accession>A0A0F9TJR9</accession>
<keyword evidence="2" id="KW-0963">Cytoplasm</keyword>
<evidence type="ECO:0000256" key="4">
    <source>
        <dbReference type="ARBA" id="ARBA00022737"/>
    </source>
</evidence>
<evidence type="ECO:0000256" key="10">
    <source>
        <dbReference type="ARBA" id="ARBA00022840"/>
    </source>
</evidence>
<dbReference type="PANTHER" id="PTHR43152">
    <property type="entry name" value="UVRABC SYSTEM PROTEIN A"/>
    <property type="match status" value="1"/>
</dbReference>
<sequence length="956" mass="107987">MNEFIVIKGARQNNLKNIDVKIPRNKLVVVTGISGSGKSSLAMDTLYAEGQRRFLESLSSYARQFLGEMDKPDVDSIEGLSPAIAIEQKALSKNPRSTVGTVTEIYDYYRLLFANIGIPHCPNCRKEIKPQTPQQIIDQLLKSIKENQKFIIKAPIIRDRKGEYKELLQDLKKQGYVRVEIDGIQYTLDEEISMEKNVKHNINVIIDRLVMRKDIRTRLADSIESALDLTEGLVIIEIVGKDDQIYSEALACVNCGISFPQLDHKMFSFNIPHGSCKHCNGLGNVMEFDHGLILGNDLEIPLQETPIRDIPGFGSSTGYFWQSLVQVAKHYGFDTDRTPIKDIDPKKLHKVLFGTDNESLEFHFKSEDNGFKNPNGDFKSSWHVVRPFEGIIPMLHRRYMETRSEWARDTYESFMNKIDCPKCNGKRLKPESLAVIIEDLNIADLSNLAVKDSLEFFKELQLDETQKIIVKDVLKEILDRLSFLENVGLDYIALNRRSDTLSVGEAERIRLATQLGSSLVGVLYVLDEPSVGLHQRDISRLIDMLKKLRDLGNTVIVVEHDEAIMRNADHIIDLGPLAGERGGKVVAEGTFGTIIKSATLTGKYLSGKKKIEIPKNRRKSNNEYIEIKGARENNLKNIDVRIPLSLFTCITGVSGAGKTSLIIECLFKGLHNLINTRSSKIKEGNFDTILGFEQIDKIINIDQSPIGRTPRSVPATYTKALDYIREIFARLQDSRERGYKKGRFSFNTKAGHCKKCKGTGYILKEMYFLPDVYIMCDLCKGKRYNSETLAIKYRGKTISDILKMTFHQALEFFDKIPNLKRTLKTVVDVGLGYLELGQSSTTLSGGESQRVKIARELRKTSTGNTLYILDEPTTGLHMYDIQFLVEVLQKLVDKGNTVIIIEHNMDIIKSVDYIIDLGPEGGEKGGNLVVTGSPEEILKDNHSFTAQYLKKYLNHI</sequence>
<dbReference type="InterPro" id="IPR041552">
    <property type="entry name" value="UvrA_DNA-bd"/>
</dbReference>
<dbReference type="GO" id="GO:0003677">
    <property type="term" value="F:DNA binding"/>
    <property type="evidence" value="ECO:0007669"/>
    <property type="project" value="UniProtKB-KW"/>
</dbReference>
<dbReference type="Pfam" id="PF17760">
    <property type="entry name" value="UvrA_inter"/>
    <property type="match status" value="1"/>
</dbReference>
<dbReference type="Gene3D" id="3.30.1490.20">
    <property type="entry name" value="ATP-grasp fold, A domain"/>
    <property type="match status" value="1"/>
</dbReference>
<dbReference type="GO" id="GO:0016887">
    <property type="term" value="F:ATP hydrolysis activity"/>
    <property type="evidence" value="ECO:0007669"/>
    <property type="project" value="InterPro"/>
</dbReference>
<dbReference type="InterPro" id="IPR003439">
    <property type="entry name" value="ABC_transporter-like_ATP-bd"/>
</dbReference>
<dbReference type="PROSITE" id="PS00211">
    <property type="entry name" value="ABC_TRANSPORTER_1"/>
    <property type="match status" value="1"/>
</dbReference>
<evidence type="ECO:0000256" key="5">
    <source>
        <dbReference type="ARBA" id="ARBA00022741"/>
    </source>
</evidence>
<evidence type="ECO:0000256" key="2">
    <source>
        <dbReference type="ARBA" id="ARBA00022490"/>
    </source>
</evidence>
<dbReference type="GO" id="GO:0004518">
    <property type="term" value="F:nuclease activity"/>
    <property type="evidence" value="ECO:0007669"/>
    <property type="project" value="UniProtKB-KW"/>
</dbReference>
<evidence type="ECO:0000259" key="14">
    <source>
        <dbReference type="PROSITE" id="PS50893"/>
    </source>
</evidence>
<proteinExistence type="predicted"/>
<dbReference type="GO" id="GO:0006289">
    <property type="term" value="P:nucleotide-excision repair"/>
    <property type="evidence" value="ECO:0007669"/>
    <property type="project" value="InterPro"/>
</dbReference>